<evidence type="ECO:0000313" key="1">
    <source>
        <dbReference type="EMBL" id="KAK3897091.1"/>
    </source>
</evidence>
<name>A0AAN6MA00_9PEZI</name>
<protein>
    <submittedName>
        <fullName evidence="1">Uncharacterized protein</fullName>
    </submittedName>
</protein>
<gene>
    <name evidence="1" type="ORF">C8A05DRAFT_20071</name>
</gene>
<reference evidence="1" key="2">
    <citation type="submission" date="2023-05" db="EMBL/GenBank/DDBJ databases">
        <authorList>
            <consortium name="Lawrence Berkeley National Laboratory"/>
            <person name="Steindorff A."/>
            <person name="Hensen N."/>
            <person name="Bonometti L."/>
            <person name="Westerberg I."/>
            <person name="Brannstrom I.O."/>
            <person name="Guillou S."/>
            <person name="Cros-Aarteil S."/>
            <person name="Calhoun S."/>
            <person name="Haridas S."/>
            <person name="Kuo A."/>
            <person name="Mondo S."/>
            <person name="Pangilinan J."/>
            <person name="Riley R."/>
            <person name="Labutti K."/>
            <person name="Andreopoulos B."/>
            <person name="Lipzen A."/>
            <person name="Chen C."/>
            <person name="Yanf M."/>
            <person name="Daum C."/>
            <person name="Ng V."/>
            <person name="Clum A."/>
            <person name="Ohm R."/>
            <person name="Martin F."/>
            <person name="Silar P."/>
            <person name="Natvig D."/>
            <person name="Lalanne C."/>
            <person name="Gautier V."/>
            <person name="Ament-Velasquez S.L."/>
            <person name="Kruys A."/>
            <person name="Hutchinson M.I."/>
            <person name="Powell A.J."/>
            <person name="Barry K."/>
            <person name="Miller A.N."/>
            <person name="Grigoriev I.V."/>
            <person name="Debuchy R."/>
            <person name="Gladieux P."/>
            <person name="Thoren M.H."/>
            <person name="Johannesson H."/>
        </authorList>
    </citation>
    <scope>NUCLEOTIDE SEQUENCE</scope>
    <source>
        <strain evidence="1">CBS 103.79</strain>
    </source>
</reference>
<organism evidence="1 2">
    <name type="scientific">Staphylotrichum tortipilum</name>
    <dbReference type="NCBI Taxonomy" id="2831512"/>
    <lineage>
        <taxon>Eukaryota</taxon>
        <taxon>Fungi</taxon>
        <taxon>Dikarya</taxon>
        <taxon>Ascomycota</taxon>
        <taxon>Pezizomycotina</taxon>
        <taxon>Sordariomycetes</taxon>
        <taxon>Sordariomycetidae</taxon>
        <taxon>Sordariales</taxon>
        <taxon>Chaetomiaceae</taxon>
        <taxon>Staphylotrichum</taxon>
    </lineage>
</organism>
<dbReference type="Proteomes" id="UP001303889">
    <property type="component" value="Unassembled WGS sequence"/>
</dbReference>
<dbReference type="AlphaFoldDB" id="A0AAN6MA00"/>
<sequence>MNNASPLHQGCSNPTHPNRRAHRIWAKTHPDVCGNPKCDRPRPEKYHWMTWEGFKEGSRCPKCARHLKKHGMDDPKPRAWRTAAAHKEWLKNPANKDVCSLCGARRPKVGGDWTGWCDQARCSRCRKPQPPARRNGTLREHQDWLAETGNPDVCGRCGVKRPVDYQEKHWIGFFDTSRCPNCRYQDKKDRQLESPKPPSTGPKMVRITEEQHIQWVREGNPDVCVDCNTPRPDNFRALAWRGFRENSRCRRYHNKHSRAASAARKAAAAVQGSAT</sequence>
<accession>A0AAN6MA00</accession>
<reference evidence="1" key="1">
    <citation type="journal article" date="2023" name="Mol. Phylogenet. Evol.">
        <title>Genome-scale phylogeny and comparative genomics of the fungal order Sordariales.</title>
        <authorList>
            <person name="Hensen N."/>
            <person name="Bonometti L."/>
            <person name="Westerberg I."/>
            <person name="Brannstrom I.O."/>
            <person name="Guillou S."/>
            <person name="Cros-Aarteil S."/>
            <person name="Calhoun S."/>
            <person name="Haridas S."/>
            <person name="Kuo A."/>
            <person name="Mondo S."/>
            <person name="Pangilinan J."/>
            <person name="Riley R."/>
            <person name="LaButti K."/>
            <person name="Andreopoulos B."/>
            <person name="Lipzen A."/>
            <person name="Chen C."/>
            <person name="Yan M."/>
            <person name="Daum C."/>
            <person name="Ng V."/>
            <person name="Clum A."/>
            <person name="Steindorff A."/>
            <person name="Ohm R.A."/>
            <person name="Martin F."/>
            <person name="Silar P."/>
            <person name="Natvig D.O."/>
            <person name="Lalanne C."/>
            <person name="Gautier V."/>
            <person name="Ament-Velasquez S.L."/>
            <person name="Kruys A."/>
            <person name="Hutchinson M.I."/>
            <person name="Powell A.J."/>
            <person name="Barry K."/>
            <person name="Miller A.N."/>
            <person name="Grigoriev I.V."/>
            <person name="Debuchy R."/>
            <person name="Gladieux P."/>
            <person name="Hiltunen Thoren M."/>
            <person name="Johannesson H."/>
        </authorList>
    </citation>
    <scope>NUCLEOTIDE SEQUENCE</scope>
    <source>
        <strain evidence="1">CBS 103.79</strain>
    </source>
</reference>
<proteinExistence type="predicted"/>
<keyword evidence="2" id="KW-1185">Reference proteome</keyword>
<comment type="caution">
    <text evidence="1">The sequence shown here is derived from an EMBL/GenBank/DDBJ whole genome shotgun (WGS) entry which is preliminary data.</text>
</comment>
<evidence type="ECO:0000313" key="2">
    <source>
        <dbReference type="Proteomes" id="UP001303889"/>
    </source>
</evidence>
<dbReference type="EMBL" id="MU856277">
    <property type="protein sequence ID" value="KAK3897091.1"/>
    <property type="molecule type" value="Genomic_DNA"/>
</dbReference>